<evidence type="ECO:0000256" key="1">
    <source>
        <dbReference type="SAM" id="MobiDB-lite"/>
    </source>
</evidence>
<dbReference type="Proteomes" id="UP000026962">
    <property type="component" value="Chromosome 2"/>
</dbReference>
<feature type="region of interest" description="Disordered" evidence="1">
    <location>
        <begin position="31"/>
        <end position="50"/>
    </location>
</feature>
<dbReference type="Gramene" id="OPUNC02G13950.2">
    <property type="protein sequence ID" value="OPUNC02G13950.2"/>
    <property type="gene ID" value="OPUNC02G13950"/>
</dbReference>
<evidence type="ECO:0000313" key="2">
    <source>
        <dbReference type="EnsemblPlants" id="OPUNC02G13950.2"/>
    </source>
</evidence>
<sequence length="50" mass="5213">MRSCSATATSSGGNGMDSSGSAFSPIGHVYMWGMQKPSPPPQPLRRARSS</sequence>
<reference evidence="2" key="2">
    <citation type="submission" date="2018-05" db="EMBL/GenBank/DDBJ databases">
        <title>OpunRS2 (Oryza punctata Reference Sequence Version 2).</title>
        <authorList>
            <person name="Zhang J."/>
            <person name="Kudrna D."/>
            <person name="Lee S."/>
            <person name="Talag J."/>
            <person name="Welchert J."/>
            <person name="Wing R.A."/>
        </authorList>
    </citation>
    <scope>NUCLEOTIDE SEQUENCE [LARGE SCALE GENOMIC DNA]</scope>
</reference>
<organism evidence="2">
    <name type="scientific">Oryza punctata</name>
    <name type="common">Red rice</name>
    <dbReference type="NCBI Taxonomy" id="4537"/>
    <lineage>
        <taxon>Eukaryota</taxon>
        <taxon>Viridiplantae</taxon>
        <taxon>Streptophyta</taxon>
        <taxon>Embryophyta</taxon>
        <taxon>Tracheophyta</taxon>
        <taxon>Spermatophyta</taxon>
        <taxon>Magnoliopsida</taxon>
        <taxon>Liliopsida</taxon>
        <taxon>Poales</taxon>
        <taxon>Poaceae</taxon>
        <taxon>BOP clade</taxon>
        <taxon>Oryzoideae</taxon>
        <taxon>Oryzeae</taxon>
        <taxon>Oryzinae</taxon>
        <taxon>Oryza</taxon>
    </lineage>
</organism>
<proteinExistence type="predicted"/>
<dbReference type="AlphaFoldDB" id="A0A0E0JZH8"/>
<evidence type="ECO:0000313" key="3">
    <source>
        <dbReference type="Proteomes" id="UP000026962"/>
    </source>
</evidence>
<reference evidence="2" key="1">
    <citation type="submission" date="2015-04" db="UniProtKB">
        <authorList>
            <consortium name="EnsemblPlants"/>
        </authorList>
    </citation>
    <scope>IDENTIFICATION</scope>
</reference>
<dbReference type="HOGENOM" id="CLU_3127573_0_0_1"/>
<accession>A0A0E0JZH8</accession>
<protein>
    <submittedName>
        <fullName evidence="2">Uncharacterized protein</fullName>
    </submittedName>
</protein>
<feature type="region of interest" description="Disordered" evidence="1">
    <location>
        <begin position="1"/>
        <end position="22"/>
    </location>
</feature>
<name>A0A0E0JZH8_ORYPU</name>
<keyword evidence="3" id="KW-1185">Reference proteome</keyword>
<dbReference type="EnsemblPlants" id="OPUNC02G13950.2">
    <property type="protein sequence ID" value="OPUNC02G13950.2"/>
    <property type="gene ID" value="OPUNC02G13950"/>
</dbReference>